<dbReference type="EMBL" id="JAGDFM010000177">
    <property type="protein sequence ID" value="KAG7383417.1"/>
    <property type="molecule type" value="Genomic_DNA"/>
</dbReference>
<gene>
    <name evidence="1" type="ORF">PHYPSEUDO_003657</name>
</gene>
<name>A0A8T1VQ68_9STRA</name>
<comment type="caution">
    <text evidence="1">The sequence shown here is derived from an EMBL/GenBank/DDBJ whole genome shotgun (WGS) entry which is preliminary data.</text>
</comment>
<sequence length="178" mass="20448">MPHVQVAEMDALEHKLKQSATTSTQLTAWVYWQRDPMGSPHCWTKVFAILDQAFMWLFQREESAPRSLLVQVAVADVVCADAGRLLRVVDPSGEELCICLCDDAAFERWGSRLKDAADQTAAFFRTSGLGVRDLPRWSNYRGTLEDYNRVSKRTKCKDAMAQIVRHWRIHQLRKHVDD</sequence>
<reference evidence="1" key="1">
    <citation type="submission" date="2021-02" db="EMBL/GenBank/DDBJ databases">
        <authorList>
            <person name="Palmer J.M."/>
        </authorList>
    </citation>
    <scope>NUCLEOTIDE SEQUENCE</scope>
    <source>
        <strain evidence="1">SCRP734</strain>
    </source>
</reference>
<dbReference type="AlphaFoldDB" id="A0A8T1VQ68"/>
<accession>A0A8T1VQ68</accession>
<evidence type="ECO:0008006" key="3">
    <source>
        <dbReference type="Google" id="ProtNLM"/>
    </source>
</evidence>
<proteinExistence type="predicted"/>
<keyword evidence="2" id="KW-1185">Reference proteome</keyword>
<organism evidence="1 2">
    <name type="scientific">Phytophthora pseudosyringae</name>
    <dbReference type="NCBI Taxonomy" id="221518"/>
    <lineage>
        <taxon>Eukaryota</taxon>
        <taxon>Sar</taxon>
        <taxon>Stramenopiles</taxon>
        <taxon>Oomycota</taxon>
        <taxon>Peronosporomycetes</taxon>
        <taxon>Peronosporales</taxon>
        <taxon>Peronosporaceae</taxon>
        <taxon>Phytophthora</taxon>
    </lineage>
</organism>
<protein>
    <recommendedName>
        <fullName evidence="3">PH domain-containing protein</fullName>
    </recommendedName>
</protein>
<dbReference type="OrthoDB" id="118036at2759"/>
<evidence type="ECO:0000313" key="2">
    <source>
        <dbReference type="Proteomes" id="UP000694044"/>
    </source>
</evidence>
<evidence type="ECO:0000313" key="1">
    <source>
        <dbReference type="EMBL" id="KAG7383417.1"/>
    </source>
</evidence>
<dbReference type="Proteomes" id="UP000694044">
    <property type="component" value="Unassembled WGS sequence"/>
</dbReference>